<dbReference type="Proteomes" id="UP000887574">
    <property type="component" value="Unplaced"/>
</dbReference>
<feature type="region of interest" description="Disordered" evidence="1">
    <location>
        <begin position="85"/>
        <end position="208"/>
    </location>
</feature>
<feature type="region of interest" description="Disordered" evidence="1">
    <location>
        <begin position="368"/>
        <end position="388"/>
    </location>
</feature>
<name>A0A915DG82_9BILA</name>
<dbReference type="WBParaSite" id="jg19210">
    <property type="protein sequence ID" value="jg19210"/>
    <property type="gene ID" value="jg19210"/>
</dbReference>
<evidence type="ECO:0000313" key="3">
    <source>
        <dbReference type="Proteomes" id="UP000887574"/>
    </source>
</evidence>
<feature type="compositionally biased region" description="Acidic residues" evidence="1">
    <location>
        <begin position="187"/>
        <end position="196"/>
    </location>
</feature>
<dbReference type="InterPro" id="IPR055937">
    <property type="entry name" value="DUF7515"/>
</dbReference>
<reference evidence="4" key="1">
    <citation type="submission" date="2022-11" db="UniProtKB">
        <authorList>
            <consortium name="WormBaseParasite"/>
        </authorList>
    </citation>
    <scope>IDENTIFICATION</scope>
</reference>
<evidence type="ECO:0000313" key="4">
    <source>
        <dbReference type="WBParaSite" id="jg19210"/>
    </source>
</evidence>
<dbReference type="Pfam" id="PF24359">
    <property type="entry name" value="DUF7515"/>
    <property type="match status" value="1"/>
</dbReference>
<evidence type="ECO:0000259" key="2">
    <source>
        <dbReference type="Pfam" id="PF24359"/>
    </source>
</evidence>
<feature type="compositionally biased region" description="Polar residues" evidence="1">
    <location>
        <begin position="118"/>
        <end position="136"/>
    </location>
</feature>
<feature type="domain" description="DUF7515" evidence="2">
    <location>
        <begin position="12"/>
        <end position="88"/>
    </location>
</feature>
<feature type="compositionally biased region" description="Basic and acidic residues" evidence="1">
    <location>
        <begin position="85"/>
        <end position="112"/>
    </location>
</feature>
<organism evidence="3 4">
    <name type="scientific">Ditylenchus dipsaci</name>
    <dbReference type="NCBI Taxonomy" id="166011"/>
    <lineage>
        <taxon>Eukaryota</taxon>
        <taxon>Metazoa</taxon>
        <taxon>Ecdysozoa</taxon>
        <taxon>Nematoda</taxon>
        <taxon>Chromadorea</taxon>
        <taxon>Rhabditida</taxon>
        <taxon>Tylenchina</taxon>
        <taxon>Tylenchomorpha</taxon>
        <taxon>Sphaerularioidea</taxon>
        <taxon>Anguinidae</taxon>
        <taxon>Anguininae</taxon>
        <taxon>Ditylenchus</taxon>
    </lineage>
</organism>
<accession>A0A915DG82</accession>
<proteinExistence type="predicted"/>
<feature type="compositionally biased region" description="Polar residues" evidence="1">
    <location>
        <begin position="154"/>
        <end position="168"/>
    </location>
</feature>
<sequence length="545" mass="61717">MEKKNTVGDQLQSLYQTITSKARGYCGTEELLRDFYDDYRIDGQVLAREAGFASFKELLGSKQMQNKIQSEVNYLGQTVYKGRDDPRIRHIRSEHNKSVRNQDAKESRDSRQHLGMAQMNNAQPRVVSSNQTSHGRNSPFFGFDDKEDDGYGPAQSTSTGIIHENSGNHYKKPSNPPLSVKKPENMWEFDDDEESEEPVKHSQGIVRDKTAKLYEKSANPSGNFKNNQSMWELDDEDDKPAMHASQFQRSSESMGTKAKQNEKSIQFTQRGEGVFTDSSVSDDEGDNAAVLPSVSKESEKVNKSKQSIEQVSNLSCLKEHQPFRIEPEIASSRNPFNVFDQPSVPKVAKAAATPHGLKWIEAAAALRQESTAKESRKEKFETSSFTEYQRPSQIEKNYQLSENKSRDTYVDQDHETDHNFKPIPSVVPPSAEALSSIGRDVEYPMKRSESVASITSNTVARRVSKALTEEDLGKIGEVVKAIVKYTYPRAVLLGDLMLAMDLIEPRFSRLEQSTDLSYNKFFERWCEEIIVVGKTGKQNLLWHER</sequence>
<keyword evidence="3" id="KW-1185">Reference proteome</keyword>
<feature type="compositionally biased region" description="Basic and acidic residues" evidence="1">
    <location>
        <begin position="370"/>
        <end position="381"/>
    </location>
</feature>
<evidence type="ECO:0000256" key="1">
    <source>
        <dbReference type="SAM" id="MobiDB-lite"/>
    </source>
</evidence>
<dbReference type="AlphaFoldDB" id="A0A915DG82"/>
<protein>
    <recommendedName>
        <fullName evidence="2">DUF7515 domain-containing protein</fullName>
    </recommendedName>
</protein>
<feature type="region of interest" description="Disordered" evidence="1">
    <location>
        <begin position="236"/>
        <end position="310"/>
    </location>
</feature>
<feature type="compositionally biased region" description="Polar residues" evidence="1">
    <location>
        <begin position="245"/>
        <end position="254"/>
    </location>
</feature>